<dbReference type="Gene3D" id="3.90.550.10">
    <property type="entry name" value="Spore Coat Polysaccharide Biosynthesis Protein SpsA, Chain A"/>
    <property type="match status" value="1"/>
</dbReference>
<evidence type="ECO:0000313" key="5">
    <source>
        <dbReference type="Proteomes" id="UP000616724"/>
    </source>
</evidence>
<feature type="region of interest" description="Disordered" evidence="2">
    <location>
        <begin position="1"/>
        <end position="32"/>
    </location>
</feature>
<name>A0A8J3W4D2_9ACTN</name>
<organism evidence="4 5">
    <name type="scientific">Planobispora longispora</name>
    <dbReference type="NCBI Taxonomy" id="28887"/>
    <lineage>
        <taxon>Bacteria</taxon>
        <taxon>Bacillati</taxon>
        <taxon>Actinomycetota</taxon>
        <taxon>Actinomycetes</taxon>
        <taxon>Streptosporangiales</taxon>
        <taxon>Streptosporangiaceae</taxon>
        <taxon>Planobispora</taxon>
    </lineage>
</organism>
<keyword evidence="5" id="KW-1185">Reference proteome</keyword>
<dbReference type="CDD" id="cd00761">
    <property type="entry name" value="Glyco_tranf_GTA_type"/>
    <property type="match status" value="1"/>
</dbReference>
<dbReference type="SUPFAM" id="SSF53448">
    <property type="entry name" value="Nucleotide-diphospho-sugar transferases"/>
    <property type="match status" value="1"/>
</dbReference>
<proteinExistence type="predicted"/>
<protein>
    <recommendedName>
        <fullName evidence="3">Glycosyltransferase 2-like domain-containing protein</fullName>
    </recommendedName>
</protein>
<dbReference type="Pfam" id="PF00535">
    <property type="entry name" value="Glycos_transf_2"/>
    <property type="match status" value="1"/>
</dbReference>
<dbReference type="PANTHER" id="PTHR43685:SF3">
    <property type="entry name" value="SLR2126 PROTEIN"/>
    <property type="match status" value="1"/>
</dbReference>
<feature type="domain" description="Glycosyltransferase 2-like" evidence="3">
    <location>
        <begin position="52"/>
        <end position="173"/>
    </location>
</feature>
<accession>A0A8J3W4D2</accession>
<sequence length="588" mass="63684">MTIVAPPGDAQTGPEPLPRPAGGTPQPRIPGNDYGVLDVPALGAWQPRLPVSVVIPARGGQEKLDLALAALAAQSYPDHLLEVVVVDDGSAPPLRLPETAPERTRLIGAAPGGWGIAWALECGAAVADGAVIHRMDADIVPCREHVEAHMRWHHLAGYLVVLGTLRFTPMTGTVPAPAEVRARIARGEIDSLFEPDPGPGHDWVDRLLTEHRGMRDAPSALLHRIHVGATGSLPADLLRSVGGYDLSLALGEDTDLGYRLTQAGAVFVPDTRALAWHLGSSTAMTRSAEVARHNAPFIADRIPYRRNLRTDPGRQWLVPYVDVVVDARNASFEDVRASVDGTLASTLSDIRVTVTGPWSSLTGDRRAPLDDPLLDLRLVRGQYAHDSRVSFAEAVPATSAPAPFRLTCPAGWVPGADTLRSLVERAEEDDAGLLLVALDENDSGVVAARLERTAAVARAALVAREGESPDDVIADLYGAEWLDGESWRFRPAARAYPAWASDRNREAARWRAEAEARGKEAERARRKADKLAAELAELRAAVAKGQRDVARWRGKAEERRQEAVALRRAAQRSLLRRTRNRLGRLWKG</sequence>
<dbReference type="Proteomes" id="UP000616724">
    <property type="component" value="Unassembled WGS sequence"/>
</dbReference>
<dbReference type="InterPro" id="IPR029044">
    <property type="entry name" value="Nucleotide-diphossugar_trans"/>
</dbReference>
<dbReference type="AlphaFoldDB" id="A0A8J3W4D2"/>
<dbReference type="InterPro" id="IPR050834">
    <property type="entry name" value="Glycosyltransf_2"/>
</dbReference>
<dbReference type="RefSeq" id="WP_203889463.1">
    <property type="nucleotide sequence ID" value="NZ_BOOH01000011.1"/>
</dbReference>
<reference evidence="4 5" key="1">
    <citation type="submission" date="2021-01" db="EMBL/GenBank/DDBJ databases">
        <title>Whole genome shotgun sequence of Planobispora longispora NBRC 13918.</title>
        <authorList>
            <person name="Komaki H."/>
            <person name="Tamura T."/>
        </authorList>
    </citation>
    <scope>NUCLEOTIDE SEQUENCE [LARGE SCALE GENOMIC DNA]</scope>
    <source>
        <strain evidence="4 5">NBRC 13918</strain>
    </source>
</reference>
<dbReference type="InterPro" id="IPR001173">
    <property type="entry name" value="Glyco_trans_2-like"/>
</dbReference>
<keyword evidence="1" id="KW-0175">Coiled coil</keyword>
<evidence type="ECO:0000259" key="3">
    <source>
        <dbReference type="Pfam" id="PF00535"/>
    </source>
</evidence>
<dbReference type="EMBL" id="BOOH01000011">
    <property type="protein sequence ID" value="GIH74746.1"/>
    <property type="molecule type" value="Genomic_DNA"/>
</dbReference>
<comment type="caution">
    <text evidence="4">The sequence shown here is derived from an EMBL/GenBank/DDBJ whole genome shotgun (WGS) entry which is preliminary data.</text>
</comment>
<evidence type="ECO:0000256" key="1">
    <source>
        <dbReference type="SAM" id="Coils"/>
    </source>
</evidence>
<dbReference type="PANTHER" id="PTHR43685">
    <property type="entry name" value="GLYCOSYLTRANSFERASE"/>
    <property type="match status" value="1"/>
</dbReference>
<gene>
    <name evidence="4" type="ORF">Plo01_11750</name>
</gene>
<evidence type="ECO:0000256" key="2">
    <source>
        <dbReference type="SAM" id="MobiDB-lite"/>
    </source>
</evidence>
<feature type="coiled-coil region" evidence="1">
    <location>
        <begin position="511"/>
        <end position="548"/>
    </location>
</feature>
<evidence type="ECO:0000313" key="4">
    <source>
        <dbReference type="EMBL" id="GIH74746.1"/>
    </source>
</evidence>